<comment type="caution">
    <text evidence="2">The sequence shown here is derived from an EMBL/GenBank/DDBJ whole genome shotgun (WGS) entry which is preliminary data.</text>
</comment>
<evidence type="ECO:0000256" key="1">
    <source>
        <dbReference type="SAM" id="MobiDB-lite"/>
    </source>
</evidence>
<name>A0ABN3NN45_STRLO</name>
<dbReference type="EMBL" id="BAAASG010000033">
    <property type="protein sequence ID" value="GAA2523418.1"/>
    <property type="molecule type" value="Genomic_DNA"/>
</dbReference>
<organism evidence="2 3">
    <name type="scientific">Streptomyces longisporus</name>
    <dbReference type="NCBI Taxonomy" id="1948"/>
    <lineage>
        <taxon>Bacteria</taxon>
        <taxon>Bacillati</taxon>
        <taxon>Actinomycetota</taxon>
        <taxon>Actinomycetes</taxon>
        <taxon>Kitasatosporales</taxon>
        <taxon>Streptomycetaceae</taxon>
        <taxon>Streptomyces</taxon>
    </lineage>
</organism>
<dbReference type="Proteomes" id="UP001501777">
    <property type="component" value="Unassembled WGS sequence"/>
</dbReference>
<keyword evidence="3" id="KW-1185">Reference proteome</keyword>
<accession>A0ABN3NN45</accession>
<feature type="region of interest" description="Disordered" evidence="1">
    <location>
        <begin position="157"/>
        <end position="176"/>
    </location>
</feature>
<dbReference type="RefSeq" id="WP_344406961.1">
    <property type="nucleotide sequence ID" value="NZ_BAAASG010000033.1"/>
</dbReference>
<gene>
    <name evidence="2" type="ORF">GCM10010276_88320</name>
</gene>
<sequence>MTAALYEIETSEADDGTHQPAEALWTPAGEDAVDHGFVVHSGVYVAGISSPADDSLYPQAFIALGHHKWSELIEAAAAYMDRIHGWRTLHIYPGDDPTEGIPRIPRAVLTYGVFLRHSHPDDPCGCEWEGSWRMVWAPSTEPGAVPITAMRHLAASPAATGVPDPDHDAASATWAA</sequence>
<proteinExistence type="predicted"/>
<protein>
    <submittedName>
        <fullName evidence="2">Uncharacterized protein</fullName>
    </submittedName>
</protein>
<evidence type="ECO:0000313" key="3">
    <source>
        <dbReference type="Proteomes" id="UP001501777"/>
    </source>
</evidence>
<reference evidence="2 3" key="1">
    <citation type="journal article" date="2019" name="Int. J. Syst. Evol. Microbiol.">
        <title>The Global Catalogue of Microorganisms (GCM) 10K type strain sequencing project: providing services to taxonomists for standard genome sequencing and annotation.</title>
        <authorList>
            <consortium name="The Broad Institute Genomics Platform"/>
            <consortium name="The Broad Institute Genome Sequencing Center for Infectious Disease"/>
            <person name="Wu L."/>
            <person name="Ma J."/>
        </authorList>
    </citation>
    <scope>NUCLEOTIDE SEQUENCE [LARGE SCALE GENOMIC DNA]</scope>
    <source>
        <strain evidence="2 3">JCM 4395</strain>
    </source>
</reference>
<evidence type="ECO:0000313" key="2">
    <source>
        <dbReference type="EMBL" id="GAA2523418.1"/>
    </source>
</evidence>